<feature type="compositionally biased region" description="Acidic residues" evidence="1">
    <location>
        <begin position="1"/>
        <end position="42"/>
    </location>
</feature>
<feature type="domain" description="DUF8040" evidence="2">
    <location>
        <begin position="82"/>
        <end position="176"/>
    </location>
</feature>
<dbReference type="PANTHER" id="PTHR22930:SF221">
    <property type="entry name" value="NUCLEASE HARBI1"/>
    <property type="match status" value="1"/>
</dbReference>
<reference evidence="3" key="1">
    <citation type="submission" date="2019-11" db="EMBL/GenBank/DDBJ databases">
        <authorList>
            <person name="Liu Y."/>
            <person name="Hou J."/>
            <person name="Li T.-Q."/>
            <person name="Guan C.-H."/>
            <person name="Wu X."/>
            <person name="Wu H.-Z."/>
            <person name="Ling F."/>
            <person name="Zhang R."/>
            <person name="Shi X.-G."/>
            <person name="Ren J.-P."/>
            <person name="Chen E.-F."/>
            <person name="Sun J.-M."/>
        </authorList>
    </citation>
    <scope>NUCLEOTIDE SEQUENCE</scope>
    <source>
        <strain evidence="3">Adult_tree_wgs_1</strain>
        <tissue evidence="3">Leaves</tissue>
    </source>
</reference>
<dbReference type="PANTHER" id="PTHR22930">
    <property type="match status" value="1"/>
</dbReference>
<dbReference type="Pfam" id="PF26138">
    <property type="entry name" value="DUF8040"/>
    <property type="match status" value="1"/>
</dbReference>
<dbReference type="Proteomes" id="UP000626092">
    <property type="component" value="Unassembled WGS sequence"/>
</dbReference>
<evidence type="ECO:0000313" key="3">
    <source>
        <dbReference type="EMBL" id="KAF7145998.1"/>
    </source>
</evidence>
<protein>
    <recommendedName>
        <fullName evidence="2">DUF8040 domain-containing protein</fullName>
    </recommendedName>
</protein>
<accession>A0A834H306</accession>
<dbReference type="InterPro" id="IPR058353">
    <property type="entry name" value="DUF8040"/>
</dbReference>
<evidence type="ECO:0000259" key="2">
    <source>
        <dbReference type="Pfam" id="PF26138"/>
    </source>
</evidence>
<proteinExistence type="predicted"/>
<dbReference type="OrthoDB" id="1635626at2759"/>
<name>A0A834H306_RHOSS</name>
<keyword evidence="4" id="KW-1185">Reference proteome</keyword>
<dbReference type="EMBL" id="WJXA01000004">
    <property type="protein sequence ID" value="KAF7145998.1"/>
    <property type="molecule type" value="Genomic_DNA"/>
</dbReference>
<dbReference type="AlphaFoldDB" id="A0A834H306"/>
<feature type="region of interest" description="Disordered" evidence="1">
    <location>
        <begin position="1"/>
        <end position="56"/>
    </location>
</feature>
<organism evidence="3 4">
    <name type="scientific">Rhododendron simsii</name>
    <name type="common">Sims's rhododendron</name>
    <dbReference type="NCBI Taxonomy" id="118357"/>
    <lineage>
        <taxon>Eukaryota</taxon>
        <taxon>Viridiplantae</taxon>
        <taxon>Streptophyta</taxon>
        <taxon>Embryophyta</taxon>
        <taxon>Tracheophyta</taxon>
        <taxon>Spermatophyta</taxon>
        <taxon>Magnoliopsida</taxon>
        <taxon>eudicotyledons</taxon>
        <taxon>Gunneridae</taxon>
        <taxon>Pentapetalae</taxon>
        <taxon>asterids</taxon>
        <taxon>Ericales</taxon>
        <taxon>Ericaceae</taxon>
        <taxon>Ericoideae</taxon>
        <taxon>Rhodoreae</taxon>
        <taxon>Rhododendron</taxon>
    </lineage>
</organism>
<gene>
    <name evidence="3" type="ORF">RHSIM_Rhsim04G0159800</name>
</gene>
<comment type="caution">
    <text evidence="3">The sequence shown here is derived from an EMBL/GenBank/DDBJ whole genome shotgun (WGS) entry which is preliminary data.</text>
</comment>
<evidence type="ECO:0000256" key="1">
    <source>
        <dbReference type="SAM" id="MobiDB-lite"/>
    </source>
</evidence>
<dbReference type="InterPro" id="IPR045249">
    <property type="entry name" value="HARBI1-like"/>
</dbReference>
<sequence length="396" mass="45674">MANYENPDDYDHDIYNEENWDNDDPYGGDPYDGDPYDGDPYDTGEGSSHPRPRRANARMRRAAVGICKLHHDTYMCKESCLTSALTGQAWVTELEEGNPKCMYQSFRMRKMNFFSLVYELEHNYGLQVSERISVAEQVAIFLWIMGQRANNRNAQERFQHSGETISRQFHNVLNALNAMAIDWVRPWPQQGVHSKIANNPRYYPHFKDCIGAIDGTHVKAHPPKDDPIKKWIGRKGYPTQNIMAAYAGYPNTPGYLAPYKGSRHHPPEWRAGGAPRTNFERFNKIHSSLRCTIERTYGVWKARWPLICDMPVGFTITTQVALVSATMAIHNFIRRNNFPDIPFGFYDRRPNFLPSDRGVETTAPNGNHGSRVQRDDRYMDAVRASMRDFIMENNIR</sequence>
<evidence type="ECO:0000313" key="4">
    <source>
        <dbReference type="Proteomes" id="UP000626092"/>
    </source>
</evidence>